<dbReference type="EMBL" id="OZ034822">
    <property type="protein sequence ID" value="CAL1414048.1"/>
    <property type="molecule type" value="Genomic_DNA"/>
</dbReference>
<proteinExistence type="predicted"/>
<sequence length="159" mass="17648">MDSTGEVSGGGKGEAAEAEGEGKWWRIILKRHPFSWVVNRGAFLLGSGGEFDQERGSEGDRRIEFPVGVRDGEGERRIQPPNRPAAGGVCRQGRPAEESDQDALLRRRGLFQGEEDSPGAVEEVRVHEVQVVRWVVRETCSKEKKIHQSVTTVNRATNR</sequence>
<organism evidence="2 3">
    <name type="scientific">Linum trigynum</name>
    <dbReference type="NCBI Taxonomy" id="586398"/>
    <lineage>
        <taxon>Eukaryota</taxon>
        <taxon>Viridiplantae</taxon>
        <taxon>Streptophyta</taxon>
        <taxon>Embryophyta</taxon>
        <taxon>Tracheophyta</taxon>
        <taxon>Spermatophyta</taxon>
        <taxon>Magnoliopsida</taxon>
        <taxon>eudicotyledons</taxon>
        <taxon>Gunneridae</taxon>
        <taxon>Pentapetalae</taxon>
        <taxon>rosids</taxon>
        <taxon>fabids</taxon>
        <taxon>Malpighiales</taxon>
        <taxon>Linaceae</taxon>
        <taxon>Linum</taxon>
    </lineage>
</organism>
<evidence type="ECO:0000313" key="3">
    <source>
        <dbReference type="Proteomes" id="UP001497516"/>
    </source>
</evidence>
<protein>
    <submittedName>
        <fullName evidence="2">Uncharacterized protein</fullName>
    </submittedName>
</protein>
<feature type="region of interest" description="Disordered" evidence="1">
    <location>
        <begin position="72"/>
        <end position="101"/>
    </location>
</feature>
<gene>
    <name evidence="2" type="ORF">LTRI10_LOCUS53235</name>
</gene>
<keyword evidence="3" id="KW-1185">Reference proteome</keyword>
<evidence type="ECO:0000256" key="1">
    <source>
        <dbReference type="SAM" id="MobiDB-lite"/>
    </source>
</evidence>
<evidence type="ECO:0000313" key="2">
    <source>
        <dbReference type="EMBL" id="CAL1414048.1"/>
    </source>
</evidence>
<name>A0AAV2GTD6_9ROSI</name>
<reference evidence="2 3" key="1">
    <citation type="submission" date="2024-04" db="EMBL/GenBank/DDBJ databases">
        <authorList>
            <person name="Fracassetti M."/>
        </authorList>
    </citation>
    <scope>NUCLEOTIDE SEQUENCE [LARGE SCALE GENOMIC DNA]</scope>
</reference>
<dbReference type="AlphaFoldDB" id="A0AAV2GTD6"/>
<dbReference type="Proteomes" id="UP001497516">
    <property type="component" value="Chromosome 9"/>
</dbReference>
<accession>A0AAV2GTD6</accession>